<comment type="caution">
    <text evidence="1">The sequence shown here is derived from an EMBL/GenBank/DDBJ whole genome shotgun (WGS) entry which is preliminary data.</text>
</comment>
<evidence type="ECO:0000313" key="1">
    <source>
        <dbReference type="EMBL" id="GAV64099.1"/>
    </source>
</evidence>
<dbReference type="AlphaFoldDB" id="A0A1Q3B846"/>
<proteinExistence type="predicted"/>
<dbReference type="EMBL" id="BDDD01000334">
    <property type="protein sequence ID" value="GAV64099.1"/>
    <property type="molecule type" value="Genomic_DNA"/>
</dbReference>
<gene>
    <name evidence="1" type="ORF">CFOL_v3_07617</name>
</gene>
<sequence length="138" mass="15815">MGRNDEAKQVVEEMDKRGLVMGEKLKDHYQLNVKKAWSPFVLMDCTSNEKELAGKKSSASLESTIFQIMELDASSKIADMESFTTRADGVRMEGEMTGMRGELTELRSTCAELRSTCERIENMFYNMMHDTRHPLTYQ</sequence>
<evidence type="ECO:0000313" key="2">
    <source>
        <dbReference type="Proteomes" id="UP000187406"/>
    </source>
</evidence>
<dbReference type="Proteomes" id="UP000187406">
    <property type="component" value="Unassembled WGS sequence"/>
</dbReference>
<protein>
    <submittedName>
        <fullName evidence="1">Uncharacterized protein</fullName>
    </submittedName>
</protein>
<keyword evidence="2" id="KW-1185">Reference proteome</keyword>
<organism evidence="1 2">
    <name type="scientific">Cephalotus follicularis</name>
    <name type="common">Albany pitcher plant</name>
    <dbReference type="NCBI Taxonomy" id="3775"/>
    <lineage>
        <taxon>Eukaryota</taxon>
        <taxon>Viridiplantae</taxon>
        <taxon>Streptophyta</taxon>
        <taxon>Embryophyta</taxon>
        <taxon>Tracheophyta</taxon>
        <taxon>Spermatophyta</taxon>
        <taxon>Magnoliopsida</taxon>
        <taxon>eudicotyledons</taxon>
        <taxon>Gunneridae</taxon>
        <taxon>Pentapetalae</taxon>
        <taxon>rosids</taxon>
        <taxon>fabids</taxon>
        <taxon>Oxalidales</taxon>
        <taxon>Cephalotaceae</taxon>
        <taxon>Cephalotus</taxon>
    </lineage>
</organism>
<accession>A0A1Q3B846</accession>
<dbReference type="InParanoid" id="A0A1Q3B846"/>
<name>A0A1Q3B846_CEPFO</name>
<reference evidence="2" key="1">
    <citation type="submission" date="2016-04" db="EMBL/GenBank/DDBJ databases">
        <title>Cephalotus genome sequencing.</title>
        <authorList>
            <person name="Fukushima K."/>
            <person name="Hasebe M."/>
            <person name="Fang X."/>
        </authorList>
    </citation>
    <scope>NUCLEOTIDE SEQUENCE [LARGE SCALE GENOMIC DNA]</scope>
    <source>
        <strain evidence="2">cv. St1</strain>
    </source>
</reference>